<dbReference type="PANTHER" id="PTHR30097:SF15">
    <property type="entry name" value="CATION EFFLUX SYSTEM PROTEIN CUSB"/>
    <property type="match status" value="1"/>
</dbReference>
<evidence type="ECO:0000256" key="2">
    <source>
        <dbReference type="ARBA" id="ARBA00022448"/>
    </source>
</evidence>
<dbReference type="SUPFAM" id="SSF111369">
    <property type="entry name" value="HlyD-like secretion proteins"/>
    <property type="match status" value="1"/>
</dbReference>
<evidence type="ECO:0000259" key="3">
    <source>
        <dbReference type="Pfam" id="PF19335"/>
    </source>
</evidence>
<dbReference type="Pfam" id="PF25954">
    <property type="entry name" value="Beta-barrel_RND_2"/>
    <property type="match status" value="1"/>
</dbReference>
<dbReference type="InterPro" id="IPR058790">
    <property type="entry name" value="BSH_CusB"/>
</dbReference>
<protein>
    <submittedName>
        <fullName evidence="7">Cation efflux system protein CusB</fullName>
    </submittedName>
</protein>
<reference evidence="7" key="1">
    <citation type="submission" date="2021-12" db="EMBL/GenBank/DDBJ databases">
        <authorList>
            <person name="Rodrigo-Torres L."/>
            <person name="Arahal R. D."/>
            <person name="Lucena T."/>
        </authorList>
    </citation>
    <scope>NUCLEOTIDE SEQUENCE</scope>
    <source>
        <strain evidence="7">CECT 8267</strain>
    </source>
</reference>
<keyword evidence="2" id="KW-0813">Transport</keyword>
<feature type="domain" description="CusB-like three alpha-helical bundle" evidence="4">
    <location>
        <begin position="155"/>
        <end position="200"/>
    </location>
</feature>
<proteinExistence type="inferred from homology"/>
<dbReference type="PANTHER" id="PTHR30097">
    <property type="entry name" value="CATION EFFLUX SYSTEM PROTEIN CUSB"/>
    <property type="match status" value="1"/>
</dbReference>
<dbReference type="Pfam" id="PF25919">
    <property type="entry name" value="BSH_CusB"/>
    <property type="match status" value="1"/>
</dbReference>
<dbReference type="InterPro" id="IPR006143">
    <property type="entry name" value="RND_pump_MFP"/>
</dbReference>
<evidence type="ECO:0000256" key="1">
    <source>
        <dbReference type="ARBA" id="ARBA00009477"/>
    </source>
</evidence>
<dbReference type="InterPro" id="IPR051909">
    <property type="entry name" value="MFP_Cation_Efflux"/>
</dbReference>
<gene>
    <name evidence="7" type="primary">cusB</name>
    <name evidence="7" type="ORF">SIN8267_02860</name>
</gene>
<feature type="domain" description="Heavy metal binding" evidence="3">
    <location>
        <begin position="43"/>
        <end position="69"/>
    </location>
</feature>
<evidence type="ECO:0000259" key="6">
    <source>
        <dbReference type="Pfam" id="PF25954"/>
    </source>
</evidence>
<evidence type="ECO:0000313" key="7">
    <source>
        <dbReference type="EMBL" id="CAH0992724.1"/>
    </source>
</evidence>
<dbReference type="RefSeq" id="WP_237445401.1">
    <property type="nucleotide sequence ID" value="NZ_CAKLPX010000003.1"/>
</dbReference>
<dbReference type="InterPro" id="IPR058791">
    <property type="entry name" value="3HB_CusB"/>
</dbReference>
<dbReference type="Gene3D" id="6.10.140.730">
    <property type="match status" value="1"/>
</dbReference>
<sequence length="435" mass="48264">MKNSVLVSIVAVSVVAGILLEKQWPMTVMPMVDGAIEQDQPLYWVAPMDDQYRRNQPGKSPMGMDLVPVYSEAENPSLVTISPTVEQNLGLRVAEVVDQPMNRSIETVGFVQLDEEELSHIHVRVDGWIEQLEATAVGDKIEAGQRLFKFYSPALISAQEEYIVALNSANRPLVEASRIRLLSLGMNPRDLQQLNSTKKALQLVNFYAHRDGFITDLSVREGMYIKPDSEVIAIADLSSVWVIAEVFERQAAWLAQGQSVLMTTVSGAGRQWRGEVEAIYPVLQQQTRTVQVRIRFDNADFSLKPNMFANLTIKADEDGHRLQVPSEAVIQGGRFDRVVKRLGDGRYRSVIIKKGIEFGGMIEILEGLSSGDEVVVSAQFLIDSESNIEAEIARLDGMRESAVEDETAIKKQPARGAMRCGADMDMSETGKGQQP</sequence>
<evidence type="ECO:0000259" key="4">
    <source>
        <dbReference type="Pfam" id="PF25869"/>
    </source>
</evidence>
<evidence type="ECO:0000259" key="5">
    <source>
        <dbReference type="Pfam" id="PF25919"/>
    </source>
</evidence>
<name>A0ABM9AHV8_9GAMM</name>
<dbReference type="EMBL" id="CAKLPX010000003">
    <property type="protein sequence ID" value="CAH0992724.1"/>
    <property type="molecule type" value="Genomic_DNA"/>
</dbReference>
<organism evidence="7 8">
    <name type="scientific">Sinobacterium norvegicum</name>
    <dbReference type="NCBI Taxonomy" id="1641715"/>
    <lineage>
        <taxon>Bacteria</taxon>
        <taxon>Pseudomonadati</taxon>
        <taxon>Pseudomonadota</taxon>
        <taxon>Gammaproteobacteria</taxon>
        <taxon>Cellvibrionales</taxon>
        <taxon>Spongiibacteraceae</taxon>
        <taxon>Sinobacterium</taxon>
    </lineage>
</organism>
<dbReference type="Pfam" id="PF25869">
    <property type="entry name" value="3HB_CusB"/>
    <property type="match status" value="1"/>
</dbReference>
<dbReference type="InterPro" id="IPR045800">
    <property type="entry name" value="HMBD"/>
</dbReference>
<dbReference type="Pfam" id="PF19335">
    <property type="entry name" value="HMBD"/>
    <property type="match status" value="1"/>
</dbReference>
<accession>A0ABM9AHV8</accession>
<keyword evidence="8" id="KW-1185">Reference proteome</keyword>
<dbReference type="Gene3D" id="2.40.30.170">
    <property type="match status" value="1"/>
</dbReference>
<dbReference type="Gene3D" id="2.40.420.20">
    <property type="match status" value="1"/>
</dbReference>
<dbReference type="InterPro" id="IPR058792">
    <property type="entry name" value="Beta-barrel_RND_2"/>
</dbReference>
<dbReference type="Proteomes" id="UP000838100">
    <property type="component" value="Unassembled WGS sequence"/>
</dbReference>
<comment type="caution">
    <text evidence="7">The sequence shown here is derived from an EMBL/GenBank/DDBJ whole genome shotgun (WGS) entry which is preliminary data.</text>
</comment>
<comment type="similarity">
    <text evidence="1">Belongs to the membrane fusion protein (MFP) (TC 8.A.1) family.</text>
</comment>
<dbReference type="NCBIfam" id="TIGR01730">
    <property type="entry name" value="RND_mfp"/>
    <property type="match status" value="1"/>
</dbReference>
<feature type="domain" description="CusB-like beta-barrel" evidence="6">
    <location>
        <begin position="239"/>
        <end position="315"/>
    </location>
</feature>
<feature type="domain" description="CusB-like barrel-sandwich hybrid" evidence="5">
    <location>
        <begin position="119"/>
        <end position="235"/>
    </location>
</feature>
<evidence type="ECO:0000313" key="8">
    <source>
        <dbReference type="Proteomes" id="UP000838100"/>
    </source>
</evidence>